<organism evidence="1 2">
    <name type="scientific">Aquicoccus porphyridii</name>
    <dbReference type="NCBI Taxonomy" id="1852029"/>
    <lineage>
        <taxon>Bacteria</taxon>
        <taxon>Pseudomonadati</taxon>
        <taxon>Pseudomonadota</taxon>
        <taxon>Alphaproteobacteria</taxon>
        <taxon>Rhodobacterales</taxon>
        <taxon>Paracoccaceae</taxon>
        <taxon>Aquicoccus</taxon>
    </lineage>
</organism>
<proteinExistence type="predicted"/>
<dbReference type="EMBL" id="VINQ01000008">
    <property type="protein sequence ID" value="KAA0914667.1"/>
    <property type="molecule type" value="Genomic_DNA"/>
</dbReference>
<gene>
    <name evidence="1" type="ORF">FLO80_11700</name>
</gene>
<comment type="caution">
    <text evidence="1">The sequence shown here is derived from an EMBL/GenBank/DDBJ whole genome shotgun (WGS) entry which is preliminary data.</text>
</comment>
<keyword evidence="2" id="KW-1185">Reference proteome</keyword>
<name>A0A5A9ZBV4_9RHOB</name>
<evidence type="ECO:0000313" key="2">
    <source>
        <dbReference type="Proteomes" id="UP000325291"/>
    </source>
</evidence>
<dbReference type="Proteomes" id="UP000325291">
    <property type="component" value="Unassembled WGS sequence"/>
</dbReference>
<reference evidence="1 2" key="1">
    <citation type="submission" date="2019-07" db="EMBL/GenBank/DDBJ databases">
        <title>Aquicoccus porphyridii gen. nov., sp. nov., isolated from a small marine red alga, Porphyridium marinum.</title>
        <authorList>
            <person name="Liu L."/>
        </authorList>
    </citation>
    <scope>NUCLEOTIDE SEQUENCE [LARGE SCALE GENOMIC DNA]</scope>
    <source>
        <strain evidence="1 2">L1 8-17</strain>
    </source>
</reference>
<sequence length="235" mass="25676">MNIAHILGAPPTTWSDRYVPGGRMKLIWTQAIAVAMACGVAVMGAVAQENAIPVKAEPICPMRVHVFEPDARFDEDAELRKQAVILFARLSRDDFETAMQGMEPGEARDESARFKGPDARWRLQRPVDIPDDPDAFVILPTQVQYLVRMPRDSLIESLVLVGLPENGQVTRPALAGRLGAAAGEHAGQLFTAEPETEADRCPVVPGEVADWAQNLLHTQLTHHGRLDEGASQTDS</sequence>
<accession>A0A5A9ZBV4</accession>
<protein>
    <submittedName>
        <fullName evidence="1">Uncharacterized protein</fullName>
    </submittedName>
</protein>
<dbReference type="AlphaFoldDB" id="A0A5A9ZBV4"/>
<evidence type="ECO:0000313" key="1">
    <source>
        <dbReference type="EMBL" id="KAA0914667.1"/>
    </source>
</evidence>